<dbReference type="Gene3D" id="3.40.50.300">
    <property type="entry name" value="P-loop containing nucleotide triphosphate hydrolases"/>
    <property type="match status" value="1"/>
</dbReference>
<gene>
    <name evidence="3" type="ORF">CSSPJE1EN1_LOCUS14168</name>
</gene>
<dbReference type="InterPro" id="IPR008533">
    <property type="entry name" value="DUF815"/>
</dbReference>
<dbReference type="EMBL" id="OZ020097">
    <property type="protein sequence ID" value="CAK9268690.1"/>
    <property type="molecule type" value="Genomic_DNA"/>
</dbReference>
<protein>
    <recommendedName>
        <fullName evidence="2">AAA+ ATPase domain-containing protein</fullName>
    </recommendedName>
</protein>
<dbReference type="InterPro" id="IPR003593">
    <property type="entry name" value="AAA+_ATPase"/>
</dbReference>
<name>A0ABP0WTA4_9BRYO</name>
<dbReference type="PANTHER" id="PTHR42935:SF1">
    <property type="entry name" value="SLR0930 PROTEIN"/>
    <property type="match status" value="1"/>
</dbReference>
<accession>A0ABP0WTA4</accession>
<proteinExistence type="predicted"/>
<dbReference type="SMART" id="SM00382">
    <property type="entry name" value="AAA"/>
    <property type="match status" value="1"/>
</dbReference>
<reference evidence="3 4" key="1">
    <citation type="submission" date="2024-02" db="EMBL/GenBank/DDBJ databases">
        <authorList>
            <consortium name="ELIXIR-Norway"/>
            <consortium name="Elixir Norway"/>
        </authorList>
    </citation>
    <scope>NUCLEOTIDE SEQUENCE [LARGE SCALE GENOMIC DNA]</scope>
</reference>
<dbReference type="Pfam" id="PF05673">
    <property type="entry name" value="DUF815"/>
    <property type="match status" value="1"/>
</dbReference>
<evidence type="ECO:0000259" key="2">
    <source>
        <dbReference type="SMART" id="SM00382"/>
    </source>
</evidence>
<dbReference type="SUPFAM" id="SSF52540">
    <property type="entry name" value="P-loop containing nucleoside triphosphate hydrolases"/>
    <property type="match status" value="1"/>
</dbReference>
<feature type="compositionally biased region" description="Basic and acidic residues" evidence="1">
    <location>
        <begin position="290"/>
        <end position="308"/>
    </location>
</feature>
<dbReference type="Proteomes" id="UP001497444">
    <property type="component" value="Chromosome 2"/>
</dbReference>
<evidence type="ECO:0000256" key="1">
    <source>
        <dbReference type="SAM" id="MobiDB-lite"/>
    </source>
</evidence>
<feature type="domain" description="AAA+ ATPase" evidence="2">
    <location>
        <begin position="402"/>
        <end position="531"/>
    </location>
</feature>
<sequence>MTSLLSVHRALACRITNASVCSTCSSSSRGASTSSLALESIVVSSPSLSFKFVASHGNSHSAAPRVPLLRRRKGQEGEIIRSGVSKRRGCCVAQLGFTADPRVSIERAASALLKDAATLLVYQEVFRAAPAQAFLKILLALRRGDDGLKLLESYGEFFKLMAMGQHTSWEDYVLDAILAGEGNPFAEASANIGNLKSIWSSHGVPASLQAAAASDLDALQRLSITESTLSGWVTDIVADVRPEWRTAAASNLSCKTVRKIPAAAEENSNSFGFSTITAGDGGMVDKAELQSQEEHLSAETSESSDRSHHSIPSLIEQDREEWRKKIGGLWRWSEAVPKLESYYASHSLGLVGSTQVMQWRGGKLARDLKRFARAQTPCDLTIHASQRQALLENLQKHAFGFPAQHTLLCGPSGAGKSWLLNLVLSNLSRTTKLRIVTLPQTELKNVNALLEELARHWQLRFVLEIDDLSSRSGEETFMALKSALDGTYQEWPENVLLSVTSVRPEQIRSGTEEATELKHLFGVVLHLPKLSEEDFILSARELLSYRGKPELDVEDDAKQWLHNCSSCTIRTAAHFVRSII</sequence>
<dbReference type="PANTHER" id="PTHR42935">
    <property type="entry name" value="SLR0930 PROTEIN"/>
    <property type="match status" value="1"/>
</dbReference>
<dbReference type="InterPro" id="IPR027417">
    <property type="entry name" value="P-loop_NTPase"/>
</dbReference>
<keyword evidence="4" id="KW-1185">Reference proteome</keyword>
<feature type="region of interest" description="Disordered" evidence="1">
    <location>
        <begin position="290"/>
        <end position="314"/>
    </location>
</feature>
<evidence type="ECO:0000313" key="3">
    <source>
        <dbReference type="EMBL" id="CAK9268690.1"/>
    </source>
</evidence>
<organism evidence="3 4">
    <name type="scientific">Sphagnum jensenii</name>
    <dbReference type="NCBI Taxonomy" id="128206"/>
    <lineage>
        <taxon>Eukaryota</taxon>
        <taxon>Viridiplantae</taxon>
        <taxon>Streptophyta</taxon>
        <taxon>Embryophyta</taxon>
        <taxon>Bryophyta</taxon>
        <taxon>Sphagnophytina</taxon>
        <taxon>Sphagnopsida</taxon>
        <taxon>Sphagnales</taxon>
        <taxon>Sphagnaceae</taxon>
        <taxon>Sphagnum</taxon>
    </lineage>
</organism>
<evidence type="ECO:0000313" key="4">
    <source>
        <dbReference type="Proteomes" id="UP001497444"/>
    </source>
</evidence>